<evidence type="ECO:0000259" key="2">
    <source>
        <dbReference type="PROSITE" id="PS50181"/>
    </source>
</evidence>
<sequence length="510" mass="55332">MSSLVAPVGDLALLQQHQEAPMASLDALPAELLIAILANLPAGDRLTRASLVCRRWLDACRSPALLRCVRAKVGFATQDSVEVEGQLCSLEAWLQRYAALVQRLELALDIPWDGSDSQRRIDSLVQRCLLLCGSAGRTQCLHVDWHMFGAFELGTAFQQLTSLTSLTILPRMGNSYGPRDLAPLASLSNLRHLHLAKLRGLNVDTSSHLLLPTGLTSLSLGFWGSRGIPDFGLPAFSGLHSLELAGSRGLLPWDLPVLPEGACAMLGMLPLLRHLALQGFRRVPVAQLGDSLAALTGLQLLQLKNLRGEEELPSSTALCRALAASTQLKGLVLASASQLADMLTEPPAELQLLVQLQSLQITTPMQSLAGYGRGLPAGSTAWLAGLRRLGLDWRTLQCSQGVLEEAQLPLLESLLVKCPLPAEYASSVDMQAHRSGWQWLWEWVGAHPALRCVLLAKSEDSQNRPWSDAMRQAIQRIRQANPRLRIELCEAAAGMAQQQAEMVGECLGQS</sequence>
<dbReference type="SUPFAM" id="SSF81383">
    <property type="entry name" value="F-box domain"/>
    <property type="match status" value="1"/>
</dbReference>
<dbReference type="InterPro" id="IPR036047">
    <property type="entry name" value="F-box-like_dom_sf"/>
</dbReference>
<feature type="domain" description="F-box" evidence="2">
    <location>
        <begin position="22"/>
        <end position="69"/>
    </location>
</feature>
<keyword evidence="4" id="KW-1185">Reference proteome</keyword>
<dbReference type="SUPFAM" id="SSF52047">
    <property type="entry name" value="RNI-like"/>
    <property type="match status" value="1"/>
</dbReference>
<dbReference type="EMBL" id="GL433862">
    <property type="protein sequence ID" value="EFN51642.1"/>
    <property type="molecule type" value="Genomic_DNA"/>
</dbReference>
<dbReference type="InterPro" id="IPR032675">
    <property type="entry name" value="LRR_dom_sf"/>
</dbReference>
<dbReference type="RefSeq" id="XP_005843744.1">
    <property type="nucleotide sequence ID" value="XM_005843682.1"/>
</dbReference>
<proteinExistence type="predicted"/>
<dbReference type="GO" id="GO:0005930">
    <property type="term" value="C:axoneme"/>
    <property type="evidence" value="ECO:0007669"/>
    <property type="project" value="UniProtKB-SubCell"/>
</dbReference>
<dbReference type="Gene3D" id="1.20.1280.50">
    <property type="match status" value="1"/>
</dbReference>
<dbReference type="InterPro" id="IPR001810">
    <property type="entry name" value="F-box_dom"/>
</dbReference>
<dbReference type="InParanoid" id="E1ZRK5"/>
<dbReference type="Proteomes" id="UP000008141">
    <property type="component" value="Unassembled WGS sequence"/>
</dbReference>
<dbReference type="PANTHER" id="PTHR38926">
    <property type="entry name" value="F-BOX DOMAIN CONTAINING PROTEIN, EXPRESSED"/>
    <property type="match status" value="1"/>
</dbReference>
<organism evidence="4">
    <name type="scientific">Chlorella variabilis</name>
    <name type="common">Green alga</name>
    <dbReference type="NCBI Taxonomy" id="554065"/>
    <lineage>
        <taxon>Eukaryota</taxon>
        <taxon>Viridiplantae</taxon>
        <taxon>Chlorophyta</taxon>
        <taxon>core chlorophytes</taxon>
        <taxon>Trebouxiophyceae</taxon>
        <taxon>Chlorellales</taxon>
        <taxon>Chlorellaceae</taxon>
        <taxon>Chlorella clade</taxon>
        <taxon>Chlorella</taxon>
    </lineage>
</organism>
<comment type="subcellular location">
    <subcellularLocation>
        <location evidence="1">Cytoplasm</location>
        <location evidence="1">Cytoskeleton</location>
        <location evidence="1">Cilium axoneme</location>
    </subcellularLocation>
</comment>
<dbReference type="GeneID" id="17350996"/>
<dbReference type="Pfam" id="PF12937">
    <property type="entry name" value="F-box-like"/>
    <property type="match status" value="1"/>
</dbReference>
<dbReference type="PROSITE" id="PS50181">
    <property type="entry name" value="FBOX"/>
    <property type="match status" value="1"/>
</dbReference>
<evidence type="ECO:0000313" key="4">
    <source>
        <dbReference type="Proteomes" id="UP000008141"/>
    </source>
</evidence>
<dbReference type="Gene3D" id="3.80.10.10">
    <property type="entry name" value="Ribonuclease Inhibitor"/>
    <property type="match status" value="1"/>
</dbReference>
<protein>
    <recommendedName>
        <fullName evidence="2">F-box domain-containing protein</fullName>
    </recommendedName>
</protein>
<reference evidence="3 4" key="1">
    <citation type="journal article" date="2010" name="Plant Cell">
        <title>The Chlorella variabilis NC64A genome reveals adaptation to photosymbiosis, coevolution with viruses, and cryptic sex.</title>
        <authorList>
            <person name="Blanc G."/>
            <person name="Duncan G."/>
            <person name="Agarkova I."/>
            <person name="Borodovsky M."/>
            <person name="Gurnon J."/>
            <person name="Kuo A."/>
            <person name="Lindquist E."/>
            <person name="Lucas S."/>
            <person name="Pangilinan J."/>
            <person name="Polle J."/>
            <person name="Salamov A."/>
            <person name="Terry A."/>
            <person name="Yamada T."/>
            <person name="Dunigan D.D."/>
            <person name="Grigoriev I.V."/>
            <person name="Claverie J.M."/>
            <person name="Van Etten J.L."/>
        </authorList>
    </citation>
    <scope>NUCLEOTIDE SEQUENCE [LARGE SCALE GENOMIC DNA]</scope>
    <source>
        <strain evidence="3 4">NC64A</strain>
    </source>
</reference>
<dbReference type="KEGG" id="cvr:CHLNCDRAFT_140098"/>
<name>E1ZRK5_CHLVA</name>
<evidence type="ECO:0000313" key="3">
    <source>
        <dbReference type="EMBL" id="EFN51642.1"/>
    </source>
</evidence>
<accession>E1ZRK5</accession>
<evidence type="ECO:0000256" key="1">
    <source>
        <dbReference type="ARBA" id="ARBA00004430"/>
    </source>
</evidence>
<dbReference type="PANTHER" id="PTHR38926:SF5">
    <property type="entry name" value="F-BOX AND LEUCINE-RICH REPEAT PROTEIN 6"/>
    <property type="match status" value="1"/>
</dbReference>
<gene>
    <name evidence="3" type="ORF">CHLNCDRAFT_140098</name>
</gene>
<dbReference type="AlphaFoldDB" id="E1ZRK5"/>